<dbReference type="InterPro" id="IPR045864">
    <property type="entry name" value="aa-tRNA-synth_II/BPL/LPL"/>
</dbReference>
<dbReference type="Pfam" id="PF01336">
    <property type="entry name" value="tRNA_anti-codon"/>
    <property type="match status" value="1"/>
</dbReference>
<dbReference type="GO" id="GO:0005829">
    <property type="term" value="C:cytosol"/>
    <property type="evidence" value="ECO:0007669"/>
    <property type="project" value="TreeGrafter"/>
</dbReference>
<sequence length="499" mass="57736">MTKEHEHIEDLNDQMLVRRKKMNELREKNIDPFGNRYERTHFSTDLIEEYGELSKEDLQEKEIPAKISGRLMAKRGSGKAGFANLKDNQGTIQIYVRLDNVGEENYQLFKEADLGDFLGVEGTLMKTNTGELTLRADKVEFLTKALRPLPDQYYGLSDVETRYRKRYLDLITNDESMDRFIKRSQIIQEIRSYLTKKGYIEVETPTLHNLPGGASARPFMTHHNALDMELYVRIALELHLKRLVIGGMEKVFEIGRVFRNEGIDTTHNPEFTMLELYTAYHDYWDVMDLVEDLIQDVAQTVNGSTMITYGDEEINLGGEWARRHMVDLVKEKTGVDFWEHMTDGQARELAKEHNVEIEEYATYGHVVNEFFEEFVESTLRQPTFVYGHPIEISPLAKKNDEDPRFTDRFELFIAGHEYGNAFSELNDPIDQRERFEAQQEERDQGNVEAHGIDEDFVEALEYGLPPTGGLGIGIDRLVMLLTNTQSIRDVILFPTLRNA</sequence>
<comment type="subcellular location">
    <subcellularLocation>
        <location evidence="1 13">Cytoplasm</location>
    </subcellularLocation>
</comment>
<dbReference type="PANTHER" id="PTHR42918:SF15">
    <property type="entry name" value="LYSINE--TRNA LIGASE, CHLOROPLASTIC_MITOCHONDRIAL"/>
    <property type="match status" value="1"/>
</dbReference>
<dbReference type="GO" id="GO:0140096">
    <property type="term" value="F:catalytic activity, acting on a protein"/>
    <property type="evidence" value="ECO:0007669"/>
    <property type="project" value="UniProtKB-ARBA"/>
</dbReference>
<feature type="binding site" evidence="13">
    <location>
        <position position="417"/>
    </location>
    <ligand>
        <name>Mg(2+)</name>
        <dbReference type="ChEBI" id="CHEBI:18420"/>
        <label>2</label>
    </ligand>
</feature>
<dbReference type="EMBL" id="FQUF01000010">
    <property type="protein sequence ID" value="SHE64834.1"/>
    <property type="molecule type" value="Genomic_DNA"/>
</dbReference>
<dbReference type="AlphaFoldDB" id="A0A1M4V799"/>
<evidence type="ECO:0000256" key="6">
    <source>
        <dbReference type="ARBA" id="ARBA00022723"/>
    </source>
</evidence>
<keyword evidence="8 13" id="KW-0067">ATP-binding</keyword>
<evidence type="ECO:0000256" key="1">
    <source>
        <dbReference type="ARBA" id="ARBA00004496"/>
    </source>
</evidence>
<evidence type="ECO:0000256" key="2">
    <source>
        <dbReference type="ARBA" id="ARBA00008226"/>
    </source>
</evidence>
<evidence type="ECO:0000256" key="10">
    <source>
        <dbReference type="ARBA" id="ARBA00022917"/>
    </source>
</evidence>
<dbReference type="GO" id="GO:0004824">
    <property type="term" value="F:lysine-tRNA ligase activity"/>
    <property type="evidence" value="ECO:0007669"/>
    <property type="project" value="UniProtKB-UniRule"/>
</dbReference>
<evidence type="ECO:0000259" key="15">
    <source>
        <dbReference type="PROSITE" id="PS50862"/>
    </source>
</evidence>
<evidence type="ECO:0000256" key="4">
    <source>
        <dbReference type="ARBA" id="ARBA00022490"/>
    </source>
</evidence>
<reference evidence="16 17" key="1">
    <citation type="submission" date="2016-11" db="EMBL/GenBank/DDBJ databases">
        <authorList>
            <person name="Jaros S."/>
            <person name="Januszkiewicz K."/>
            <person name="Wedrychowicz H."/>
        </authorList>
    </citation>
    <scope>NUCLEOTIDE SEQUENCE [LARGE SCALE GENOMIC DNA]</scope>
    <source>
        <strain evidence="16 17">DSM 15692</strain>
    </source>
</reference>
<dbReference type="FunFam" id="3.30.930.10:FF:000001">
    <property type="entry name" value="Lysine--tRNA ligase"/>
    <property type="match status" value="1"/>
</dbReference>
<dbReference type="InterPro" id="IPR012340">
    <property type="entry name" value="NA-bd_OB-fold"/>
</dbReference>
<dbReference type="InterPro" id="IPR006195">
    <property type="entry name" value="aa-tRNA-synth_II"/>
</dbReference>
<evidence type="ECO:0000256" key="8">
    <source>
        <dbReference type="ARBA" id="ARBA00022840"/>
    </source>
</evidence>
<dbReference type="GO" id="GO:0016740">
    <property type="term" value="F:transferase activity"/>
    <property type="evidence" value="ECO:0007669"/>
    <property type="project" value="UniProtKB-ARBA"/>
</dbReference>
<evidence type="ECO:0000256" key="13">
    <source>
        <dbReference type="HAMAP-Rule" id="MF_00252"/>
    </source>
</evidence>
<evidence type="ECO:0000256" key="3">
    <source>
        <dbReference type="ARBA" id="ARBA00011738"/>
    </source>
</evidence>
<evidence type="ECO:0000256" key="14">
    <source>
        <dbReference type="RuleBase" id="RU000336"/>
    </source>
</evidence>
<keyword evidence="9 13" id="KW-0460">Magnesium</keyword>
<gene>
    <name evidence="13" type="primary">lysS</name>
    <name evidence="16" type="ORF">SAMN02745249_00856</name>
</gene>
<proteinExistence type="inferred from homology"/>
<dbReference type="Gene3D" id="3.30.930.10">
    <property type="entry name" value="Bira Bifunctional Protein, Domain 2"/>
    <property type="match status" value="1"/>
</dbReference>
<dbReference type="PROSITE" id="PS50862">
    <property type="entry name" value="AA_TRNA_LIGASE_II"/>
    <property type="match status" value="1"/>
</dbReference>
<dbReference type="GO" id="GO:0000287">
    <property type="term" value="F:magnesium ion binding"/>
    <property type="evidence" value="ECO:0007669"/>
    <property type="project" value="UniProtKB-UniRule"/>
</dbReference>
<dbReference type="CDD" id="cd04322">
    <property type="entry name" value="LysRS_N"/>
    <property type="match status" value="1"/>
</dbReference>
<dbReference type="InterPro" id="IPR004364">
    <property type="entry name" value="Aa-tRNA-synt_II"/>
</dbReference>
<dbReference type="RefSeq" id="WP_073296907.1">
    <property type="nucleotide sequence ID" value="NZ_FQUF01000010.1"/>
</dbReference>
<dbReference type="GO" id="GO:0005524">
    <property type="term" value="F:ATP binding"/>
    <property type="evidence" value="ECO:0007669"/>
    <property type="project" value="UniProtKB-UniRule"/>
</dbReference>
<dbReference type="Pfam" id="PF00152">
    <property type="entry name" value="tRNA-synt_2"/>
    <property type="match status" value="1"/>
</dbReference>
<organism evidence="16 17">
    <name type="scientific">Atopostipes suicloacalis DSM 15692</name>
    <dbReference type="NCBI Taxonomy" id="1121025"/>
    <lineage>
        <taxon>Bacteria</taxon>
        <taxon>Bacillati</taxon>
        <taxon>Bacillota</taxon>
        <taxon>Bacilli</taxon>
        <taxon>Lactobacillales</taxon>
        <taxon>Carnobacteriaceae</taxon>
        <taxon>Atopostipes</taxon>
    </lineage>
</organism>
<dbReference type="InterPro" id="IPR002313">
    <property type="entry name" value="Lys-tRNA-ligase_II"/>
</dbReference>
<accession>A0A1M4V799</accession>
<dbReference type="NCBIfam" id="TIGR00499">
    <property type="entry name" value="lysS_bact"/>
    <property type="match status" value="1"/>
</dbReference>
<dbReference type="SUPFAM" id="SSF50249">
    <property type="entry name" value="Nucleic acid-binding proteins"/>
    <property type="match status" value="1"/>
</dbReference>
<dbReference type="CDD" id="cd00775">
    <property type="entry name" value="LysRS_core"/>
    <property type="match status" value="1"/>
</dbReference>
<dbReference type="GO" id="GO:0006430">
    <property type="term" value="P:lysyl-tRNA aminoacylation"/>
    <property type="evidence" value="ECO:0007669"/>
    <property type="project" value="UniProtKB-UniRule"/>
</dbReference>
<dbReference type="PRINTS" id="PR00982">
    <property type="entry name" value="TRNASYNTHLYS"/>
</dbReference>
<feature type="domain" description="Aminoacyl-transfer RNA synthetases class-II family profile" evidence="15">
    <location>
        <begin position="183"/>
        <end position="494"/>
    </location>
</feature>
<dbReference type="NCBIfam" id="NF001756">
    <property type="entry name" value="PRK00484.1"/>
    <property type="match status" value="1"/>
</dbReference>
<dbReference type="HAMAP" id="MF_00252">
    <property type="entry name" value="Lys_tRNA_synth_class2"/>
    <property type="match status" value="1"/>
</dbReference>
<keyword evidence="11 13" id="KW-0030">Aminoacyl-tRNA synthetase</keyword>
<dbReference type="OrthoDB" id="9801152at2"/>
<name>A0A1M4V799_9LACT</name>
<dbReference type="InterPro" id="IPR004365">
    <property type="entry name" value="NA-bd_OB_tRNA"/>
</dbReference>
<feature type="binding site" evidence="13">
    <location>
        <position position="410"/>
    </location>
    <ligand>
        <name>Mg(2+)</name>
        <dbReference type="ChEBI" id="CHEBI:18420"/>
        <label>1</label>
    </ligand>
</feature>
<comment type="cofactor">
    <cofactor evidence="13 14">
        <name>Mg(2+)</name>
        <dbReference type="ChEBI" id="CHEBI:18420"/>
    </cofactor>
    <text evidence="13 14">Binds 3 Mg(2+) ions per subunit.</text>
</comment>
<evidence type="ECO:0000313" key="17">
    <source>
        <dbReference type="Proteomes" id="UP000184128"/>
    </source>
</evidence>
<comment type="subunit">
    <text evidence="3 13">Homodimer.</text>
</comment>
<keyword evidence="17" id="KW-1185">Reference proteome</keyword>
<keyword evidence="7 13" id="KW-0547">Nucleotide-binding</keyword>
<comment type="similarity">
    <text evidence="2 13">Belongs to the class-II aminoacyl-tRNA synthetase family.</text>
</comment>
<comment type="catalytic activity">
    <reaction evidence="12 13 14">
        <text>tRNA(Lys) + L-lysine + ATP = L-lysyl-tRNA(Lys) + AMP + diphosphate</text>
        <dbReference type="Rhea" id="RHEA:20792"/>
        <dbReference type="Rhea" id="RHEA-COMP:9696"/>
        <dbReference type="Rhea" id="RHEA-COMP:9697"/>
        <dbReference type="ChEBI" id="CHEBI:30616"/>
        <dbReference type="ChEBI" id="CHEBI:32551"/>
        <dbReference type="ChEBI" id="CHEBI:33019"/>
        <dbReference type="ChEBI" id="CHEBI:78442"/>
        <dbReference type="ChEBI" id="CHEBI:78529"/>
        <dbReference type="ChEBI" id="CHEBI:456215"/>
        <dbReference type="EC" id="6.1.1.6"/>
    </reaction>
</comment>
<dbReference type="InterPro" id="IPR018149">
    <property type="entry name" value="Lys-tRNA-synth_II_C"/>
</dbReference>
<evidence type="ECO:0000256" key="11">
    <source>
        <dbReference type="ARBA" id="ARBA00023146"/>
    </source>
</evidence>
<evidence type="ECO:0000256" key="5">
    <source>
        <dbReference type="ARBA" id="ARBA00022598"/>
    </source>
</evidence>
<protein>
    <recommendedName>
        <fullName evidence="13">Lysine--tRNA ligase</fullName>
        <ecNumber evidence="13">6.1.1.6</ecNumber>
    </recommendedName>
    <alternativeName>
        <fullName evidence="13">Lysyl-tRNA synthetase</fullName>
        <shortName evidence="13">LysRS</shortName>
    </alternativeName>
</protein>
<feature type="binding site" evidence="13">
    <location>
        <position position="417"/>
    </location>
    <ligand>
        <name>Mg(2+)</name>
        <dbReference type="ChEBI" id="CHEBI:18420"/>
        <label>1</label>
    </ligand>
</feature>
<dbReference type="Proteomes" id="UP000184128">
    <property type="component" value="Unassembled WGS sequence"/>
</dbReference>
<evidence type="ECO:0000256" key="12">
    <source>
        <dbReference type="ARBA" id="ARBA00048573"/>
    </source>
</evidence>
<dbReference type="Gene3D" id="2.40.50.140">
    <property type="entry name" value="Nucleic acid-binding proteins"/>
    <property type="match status" value="1"/>
</dbReference>
<dbReference type="GO" id="GO:0000049">
    <property type="term" value="F:tRNA binding"/>
    <property type="evidence" value="ECO:0007669"/>
    <property type="project" value="TreeGrafter"/>
</dbReference>
<keyword evidence="10 13" id="KW-0648">Protein biosynthesis</keyword>
<evidence type="ECO:0000313" key="16">
    <source>
        <dbReference type="EMBL" id="SHE64834.1"/>
    </source>
</evidence>
<dbReference type="InterPro" id="IPR044136">
    <property type="entry name" value="Lys-tRNA-ligase_II_N"/>
</dbReference>
<dbReference type="FunFam" id="2.40.50.140:FF:000024">
    <property type="entry name" value="Lysine--tRNA ligase"/>
    <property type="match status" value="1"/>
</dbReference>
<dbReference type="PANTHER" id="PTHR42918">
    <property type="entry name" value="LYSYL-TRNA SYNTHETASE"/>
    <property type="match status" value="1"/>
</dbReference>
<dbReference type="STRING" id="1121025.SAMN02745249_00856"/>
<evidence type="ECO:0000256" key="9">
    <source>
        <dbReference type="ARBA" id="ARBA00022842"/>
    </source>
</evidence>
<dbReference type="SUPFAM" id="SSF55681">
    <property type="entry name" value="Class II aaRS and biotin synthetases"/>
    <property type="match status" value="1"/>
</dbReference>
<keyword evidence="4 13" id="KW-0963">Cytoplasm</keyword>
<keyword evidence="5 13" id="KW-0436">Ligase</keyword>
<keyword evidence="6 13" id="KW-0479">Metal-binding</keyword>
<evidence type="ECO:0000256" key="7">
    <source>
        <dbReference type="ARBA" id="ARBA00022741"/>
    </source>
</evidence>
<dbReference type="EC" id="6.1.1.6" evidence="13"/>